<keyword evidence="2" id="KW-1185">Reference proteome</keyword>
<protein>
    <recommendedName>
        <fullName evidence="3">Methyltransferase domain-containing protein</fullName>
    </recommendedName>
</protein>
<sequence length="134" mass="15796">MKLREYLAPEIKYIPVDYVKRSEETLVCDFNKHQFPTKMADTVFCSGVLEYIENMSEFVLKLYENANKEAIVSYCALEYKWDINERMSLAWKNYYTIEQFVSIFEAVGFHLVFCQKSVGCNLLFKFSKKASSFI</sequence>
<gene>
    <name evidence="1" type="ORF">H8S23_07830</name>
</gene>
<dbReference type="Gene3D" id="3.40.50.150">
    <property type="entry name" value="Vaccinia Virus protein VP39"/>
    <property type="match status" value="1"/>
</dbReference>
<reference evidence="1" key="1">
    <citation type="submission" date="2020-08" db="EMBL/GenBank/DDBJ databases">
        <title>Genome public.</title>
        <authorList>
            <person name="Liu C."/>
            <person name="Sun Q."/>
        </authorList>
    </citation>
    <scope>NUCLEOTIDE SEQUENCE</scope>
    <source>
        <strain evidence="1">BX8</strain>
    </source>
</reference>
<dbReference type="InterPro" id="IPR029063">
    <property type="entry name" value="SAM-dependent_MTases_sf"/>
</dbReference>
<dbReference type="Proteomes" id="UP000659630">
    <property type="component" value="Unassembled WGS sequence"/>
</dbReference>
<evidence type="ECO:0000313" key="2">
    <source>
        <dbReference type="Proteomes" id="UP000659630"/>
    </source>
</evidence>
<evidence type="ECO:0008006" key="3">
    <source>
        <dbReference type="Google" id="ProtNLM"/>
    </source>
</evidence>
<comment type="caution">
    <text evidence="1">The sequence shown here is derived from an EMBL/GenBank/DDBJ whole genome shotgun (WGS) entry which is preliminary data.</text>
</comment>
<accession>A0A923I6X7</accession>
<dbReference type="EMBL" id="JACONZ010000002">
    <property type="protein sequence ID" value="MBC5581418.1"/>
    <property type="molecule type" value="Genomic_DNA"/>
</dbReference>
<organism evidence="1 2">
    <name type="scientific">Anaerofilum hominis</name>
    <dbReference type="NCBI Taxonomy" id="2763016"/>
    <lineage>
        <taxon>Bacteria</taxon>
        <taxon>Bacillati</taxon>
        <taxon>Bacillota</taxon>
        <taxon>Clostridia</taxon>
        <taxon>Eubacteriales</taxon>
        <taxon>Oscillospiraceae</taxon>
        <taxon>Anaerofilum</taxon>
    </lineage>
</organism>
<proteinExistence type="predicted"/>
<dbReference type="SUPFAM" id="SSF53335">
    <property type="entry name" value="S-adenosyl-L-methionine-dependent methyltransferases"/>
    <property type="match status" value="1"/>
</dbReference>
<evidence type="ECO:0000313" key="1">
    <source>
        <dbReference type="EMBL" id="MBC5581418.1"/>
    </source>
</evidence>
<name>A0A923I6X7_9FIRM</name>
<dbReference type="AlphaFoldDB" id="A0A923I6X7"/>